<dbReference type="Proteomes" id="UP001316803">
    <property type="component" value="Unassembled WGS sequence"/>
</dbReference>
<dbReference type="EMBL" id="JAKLMC020000007">
    <property type="protein sequence ID" value="KAK5955129.1"/>
    <property type="molecule type" value="Genomic_DNA"/>
</dbReference>
<dbReference type="InterPro" id="IPR058773">
    <property type="entry name" value="SGL_GH162"/>
</dbReference>
<evidence type="ECO:0000313" key="3">
    <source>
        <dbReference type="EMBL" id="KAK5955129.1"/>
    </source>
</evidence>
<keyword evidence="1" id="KW-0732">Signal</keyword>
<gene>
    <name evidence="3" type="ORF">OHC33_003808</name>
</gene>
<evidence type="ECO:0000259" key="2">
    <source>
        <dbReference type="Pfam" id="PF26157"/>
    </source>
</evidence>
<proteinExistence type="predicted"/>
<evidence type="ECO:0000313" key="4">
    <source>
        <dbReference type="Proteomes" id="UP001316803"/>
    </source>
</evidence>
<keyword evidence="4" id="KW-1185">Reference proteome</keyword>
<protein>
    <recommendedName>
        <fullName evidence="2">Endo-beta-1,2-glucanase SGL domain-containing protein</fullName>
    </recommendedName>
</protein>
<name>A0AAN8I6W8_9EURO</name>
<comment type="caution">
    <text evidence="3">The sequence shown here is derived from an EMBL/GenBank/DDBJ whole genome shotgun (WGS) entry which is preliminary data.</text>
</comment>
<feature type="signal peptide" evidence="1">
    <location>
        <begin position="1"/>
        <end position="19"/>
    </location>
</feature>
<reference evidence="3 4" key="1">
    <citation type="submission" date="2022-12" db="EMBL/GenBank/DDBJ databases">
        <title>Genomic features and morphological characterization of a novel Knufia sp. strain isolated from spacecraft assembly facility.</title>
        <authorList>
            <person name="Teixeira M."/>
            <person name="Chander A.M."/>
            <person name="Stajich J.E."/>
            <person name="Venkateswaran K."/>
        </authorList>
    </citation>
    <scope>NUCLEOTIDE SEQUENCE [LARGE SCALE GENOMIC DNA]</scope>
    <source>
        <strain evidence="3 4">FJI-L2-BK-P2</strain>
    </source>
</reference>
<organism evidence="3 4">
    <name type="scientific">Knufia fluminis</name>
    <dbReference type="NCBI Taxonomy" id="191047"/>
    <lineage>
        <taxon>Eukaryota</taxon>
        <taxon>Fungi</taxon>
        <taxon>Dikarya</taxon>
        <taxon>Ascomycota</taxon>
        <taxon>Pezizomycotina</taxon>
        <taxon>Eurotiomycetes</taxon>
        <taxon>Chaetothyriomycetidae</taxon>
        <taxon>Chaetothyriales</taxon>
        <taxon>Trichomeriaceae</taxon>
        <taxon>Knufia</taxon>
    </lineage>
</organism>
<sequence length="557" mass="61235">MMKSSLLLHFLCHCCAVFAFAPRQAAPQHAVCRFSPQFSHDKILHNSTAFEASIFYWDGQFHQDSVGYHQQNGLTIDNTMLGYATGLPQPLSSFGPSPARVSNARNEAYHIMLNTLAINGSLSASTFIYPANPSSAAQIAASILSSKLQTYLTFNNAYPGYGGFLPDFRSDGTMMEPTHIDQASDSGKLSAADNGLLMWAVYGLINTLEMSGRPAMQQLRSSWARWFMYARANAKNIFMRATIPGDVCAIATLKPSFYTDVFGQNYTCERQDCLNNDPFEGELLTWKRPQLIATNYTGSVVDGSQTQPGATDYSHESIKKRHITPITVQKGLHFASNEQIKLLFLPYRDVEIVSRVYMNAEYVRTCNSVLMGRTPGMFSRTPNATVSSSAPNSSMAIETEQIQNAGVPSAAVFQEQELDMITPSSVFPTILFDRGIGLAWYKNMLDGKQMQSVYGSLAATRRDGSAVAREVNWENKAPTLLALLGGIVDIVRDGMKRDNIYDEFIQVTEREYGDVFESSRNGGAALMGEKVGLCMPNAQVPGQTLNDFSTCASASTT</sequence>
<feature type="chain" id="PRO_5043008185" description="Endo-beta-1,2-glucanase SGL domain-containing protein" evidence="1">
    <location>
        <begin position="20"/>
        <end position="557"/>
    </location>
</feature>
<dbReference type="Pfam" id="PF26157">
    <property type="entry name" value="SGL_GH162"/>
    <property type="match status" value="1"/>
</dbReference>
<evidence type="ECO:0000256" key="1">
    <source>
        <dbReference type="SAM" id="SignalP"/>
    </source>
</evidence>
<accession>A0AAN8I6W8</accession>
<feature type="domain" description="Endo-beta-1,2-glucanase SGL" evidence="2">
    <location>
        <begin position="75"/>
        <end position="551"/>
    </location>
</feature>
<dbReference type="AlphaFoldDB" id="A0AAN8I6W8"/>